<dbReference type="Gene3D" id="3.40.109.10">
    <property type="entry name" value="NADH Oxidase"/>
    <property type="match status" value="1"/>
</dbReference>
<dbReference type="PANTHER" id="PTHR23026">
    <property type="entry name" value="NADPH NITROREDUCTASE"/>
    <property type="match status" value="1"/>
</dbReference>
<dbReference type="InterPro" id="IPR029479">
    <property type="entry name" value="Nitroreductase"/>
</dbReference>
<dbReference type="Proteomes" id="UP000036313">
    <property type="component" value="Unassembled WGS sequence"/>
</dbReference>
<evidence type="ECO:0000256" key="2">
    <source>
        <dbReference type="ARBA" id="ARBA00022643"/>
    </source>
</evidence>
<dbReference type="PANTHER" id="PTHR23026:SF90">
    <property type="entry name" value="IODOTYROSINE DEIODINASE 1"/>
    <property type="match status" value="1"/>
</dbReference>
<keyword evidence="3" id="KW-0560">Oxidoreductase</keyword>
<gene>
    <name evidence="5" type="primary">fbiB_2</name>
    <name evidence="5" type="ORF">MOBUDSM44075_01488</name>
</gene>
<protein>
    <submittedName>
        <fullName evidence="5">Coenzyme F420:L-glutamate ligase</fullName>
        <ecNumber evidence="5">6.3.2.31</ecNumber>
    </submittedName>
</protein>
<dbReference type="RefSeq" id="WP_269083508.1">
    <property type="nucleotide sequence ID" value="NZ_CALTXN010000005.1"/>
</dbReference>
<evidence type="ECO:0000313" key="6">
    <source>
        <dbReference type="Proteomes" id="UP000036313"/>
    </source>
</evidence>
<dbReference type="AlphaFoldDB" id="A0A0J6Z2V3"/>
<dbReference type="SUPFAM" id="SSF55469">
    <property type="entry name" value="FMN-dependent nitroreductase-like"/>
    <property type="match status" value="1"/>
</dbReference>
<evidence type="ECO:0000256" key="1">
    <source>
        <dbReference type="ARBA" id="ARBA00022630"/>
    </source>
</evidence>
<dbReference type="EMBL" id="JYNU01000008">
    <property type="protein sequence ID" value="KMO78996.1"/>
    <property type="molecule type" value="Genomic_DNA"/>
</dbReference>
<dbReference type="Pfam" id="PF00881">
    <property type="entry name" value="Nitroreductase"/>
    <property type="match status" value="1"/>
</dbReference>
<evidence type="ECO:0000256" key="3">
    <source>
        <dbReference type="ARBA" id="ARBA00023002"/>
    </source>
</evidence>
<reference evidence="5 6" key="1">
    <citation type="journal article" date="2015" name="Genome Biol. Evol.">
        <title>Characterization of Three Mycobacterium spp. with Potential Use in Bioremediation by Genome Sequencing and Comparative Genomics.</title>
        <authorList>
            <person name="Das S."/>
            <person name="Pettersson B.M."/>
            <person name="Behra P.R."/>
            <person name="Ramesh M."/>
            <person name="Dasgupta S."/>
            <person name="Bhattacharya A."/>
            <person name="Kirsebom L.A."/>
        </authorList>
    </citation>
    <scope>NUCLEOTIDE SEQUENCE [LARGE SCALE GENOMIC DNA]</scope>
    <source>
        <strain evidence="5 6">DSM 44075</strain>
    </source>
</reference>
<accession>A0A0J6Z2V3</accession>
<keyword evidence="5" id="KW-0436">Ligase</keyword>
<proteinExistence type="predicted"/>
<dbReference type="GO" id="GO:0016491">
    <property type="term" value="F:oxidoreductase activity"/>
    <property type="evidence" value="ECO:0007669"/>
    <property type="project" value="UniProtKB-KW"/>
</dbReference>
<dbReference type="CDD" id="cd02136">
    <property type="entry name" value="PnbA_NfnB-like"/>
    <property type="match status" value="1"/>
</dbReference>
<dbReference type="GO" id="GO:0052618">
    <property type="term" value="F:coenzyme F420-0:L-glutamate ligase activity"/>
    <property type="evidence" value="ECO:0007669"/>
    <property type="project" value="UniProtKB-EC"/>
</dbReference>
<dbReference type="EC" id="6.3.2.31" evidence="5"/>
<feature type="domain" description="Nitroreductase" evidence="4">
    <location>
        <begin position="12"/>
        <end position="195"/>
    </location>
</feature>
<keyword evidence="1" id="KW-0285">Flavoprotein</keyword>
<dbReference type="InterPro" id="IPR050627">
    <property type="entry name" value="Nitroreductase/BluB"/>
</dbReference>
<organism evidence="5 6">
    <name type="scientific">Mycolicibacterium obuense</name>
    <dbReference type="NCBI Taxonomy" id="1807"/>
    <lineage>
        <taxon>Bacteria</taxon>
        <taxon>Bacillati</taxon>
        <taxon>Actinomycetota</taxon>
        <taxon>Actinomycetes</taxon>
        <taxon>Mycobacteriales</taxon>
        <taxon>Mycobacteriaceae</taxon>
        <taxon>Mycolicibacterium</taxon>
    </lineage>
</organism>
<dbReference type="PATRIC" id="fig|1807.14.peg.1497"/>
<comment type="caution">
    <text evidence="5">The sequence shown here is derived from an EMBL/GenBank/DDBJ whole genome shotgun (WGS) entry which is preliminary data.</text>
</comment>
<dbReference type="InterPro" id="IPR000415">
    <property type="entry name" value="Nitroreductase-like"/>
</dbReference>
<sequence>MSPFDSPLDQIIRRRHSTRMFLPDKPVPRELLDEALTLAMRAPSNSNVQPWRLFLATGDRRDRLAAALAAAVRQSRPPTMGIPESHSHLRRQLGALVYGAMGVARDDAEGRWNAQLRNWDFFRAPVAGIVCMHRDLGLPDALGVGMFLQTLLLALTDRGIDSCVQVSTALYPDVTREVLDIPDDLDLLCGICIGYADPTFAANFLDIPRNAVTDNVTSYDD</sequence>
<evidence type="ECO:0000259" key="4">
    <source>
        <dbReference type="Pfam" id="PF00881"/>
    </source>
</evidence>
<evidence type="ECO:0000313" key="5">
    <source>
        <dbReference type="EMBL" id="KMO78996.1"/>
    </source>
</evidence>
<name>A0A0J6Z2V3_9MYCO</name>
<keyword evidence="2" id="KW-0288">FMN</keyword>